<gene>
    <name evidence="1" type="ORF">Y1Q_0001133</name>
</gene>
<comment type="caution">
    <text evidence="1">The sequence shown here is derived from an EMBL/GenBank/DDBJ whole genome shotgun (WGS) entry which is preliminary data.</text>
</comment>
<sequence length="72" mass="7894">MRVVGYPKSLGIEKKQMSSRKVCWEADDYRAWGRQAAAPGKWIGCQSTPAFCAAVVVSYCLLKIEDAAIGNL</sequence>
<proteinExistence type="predicted"/>
<dbReference type="AlphaFoldDB" id="A0A151M406"/>
<dbReference type="Proteomes" id="UP000050525">
    <property type="component" value="Unassembled WGS sequence"/>
</dbReference>
<accession>A0A151M406</accession>
<reference evidence="1 2" key="1">
    <citation type="journal article" date="2012" name="Genome Biol.">
        <title>Sequencing three crocodilian genomes to illuminate the evolution of archosaurs and amniotes.</title>
        <authorList>
            <person name="St John J.A."/>
            <person name="Braun E.L."/>
            <person name="Isberg S.R."/>
            <person name="Miles L.G."/>
            <person name="Chong A.Y."/>
            <person name="Gongora J."/>
            <person name="Dalzell P."/>
            <person name="Moran C."/>
            <person name="Bed'hom B."/>
            <person name="Abzhanov A."/>
            <person name="Burgess S.C."/>
            <person name="Cooksey A.M."/>
            <person name="Castoe T.A."/>
            <person name="Crawford N.G."/>
            <person name="Densmore L.D."/>
            <person name="Drew J.C."/>
            <person name="Edwards S.V."/>
            <person name="Faircloth B.C."/>
            <person name="Fujita M.K."/>
            <person name="Greenwold M.J."/>
            <person name="Hoffmann F.G."/>
            <person name="Howard J.M."/>
            <person name="Iguchi T."/>
            <person name="Janes D.E."/>
            <person name="Khan S.Y."/>
            <person name="Kohno S."/>
            <person name="de Koning A.J."/>
            <person name="Lance S.L."/>
            <person name="McCarthy F.M."/>
            <person name="McCormack J.E."/>
            <person name="Merchant M.E."/>
            <person name="Peterson D.G."/>
            <person name="Pollock D.D."/>
            <person name="Pourmand N."/>
            <person name="Raney B.J."/>
            <person name="Roessler K.A."/>
            <person name="Sanford J.R."/>
            <person name="Sawyer R.H."/>
            <person name="Schmidt C.J."/>
            <person name="Triplett E.W."/>
            <person name="Tuberville T.D."/>
            <person name="Venegas-Anaya M."/>
            <person name="Howard J.T."/>
            <person name="Jarvis E.D."/>
            <person name="Guillette L.J.Jr."/>
            <person name="Glenn T.C."/>
            <person name="Green R.E."/>
            <person name="Ray D.A."/>
        </authorList>
    </citation>
    <scope>NUCLEOTIDE SEQUENCE [LARGE SCALE GENOMIC DNA]</scope>
    <source>
        <strain evidence="1">KSC_2009_1</strain>
    </source>
</reference>
<name>A0A151M406_ALLMI</name>
<evidence type="ECO:0000313" key="2">
    <source>
        <dbReference type="Proteomes" id="UP000050525"/>
    </source>
</evidence>
<protein>
    <submittedName>
        <fullName evidence="1">Uncharacterized protein</fullName>
    </submittedName>
</protein>
<evidence type="ECO:0000313" key="1">
    <source>
        <dbReference type="EMBL" id="KYO19226.1"/>
    </source>
</evidence>
<organism evidence="1 2">
    <name type="scientific">Alligator mississippiensis</name>
    <name type="common">American alligator</name>
    <dbReference type="NCBI Taxonomy" id="8496"/>
    <lineage>
        <taxon>Eukaryota</taxon>
        <taxon>Metazoa</taxon>
        <taxon>Chordata</taxon>
        <taxon>Craniata</taxon>
        <taxon>Vertebrata</taxon>
        <taxon>Euteleostomi</taxon>
        <taxon>Archelosauria</taxon>
        <taxon>Archosauria</taxon>
        <taxon>Crocodylia</taxon>
        <taxon>Alligatoridae</taxon>
        <taxon>Alligatorinae</taxon>
        <taxon>Alligator</taxon>
    </lineage>
</organism>
<keyword evidence="2" id="KW-1185">Reference proteome</keyword>
<dbReference type="EMBL" id="AKHW03006672">
    <property type="protein sequence ID" value="KYO19226.1"/>
    <property type="molecule type" value="Genomic_DNA"/>
</dbReference>